<keyword evidence="3 6" id="KW-0548">Nucleotidyltransferase</keyword>
<keyword evidence="2 6" id="KW-0808">Transferase</keyword>
<dbReference type="InterPro" id="IPR007644">
    <property type="entry name" value="RNA_pol_bsu_protrusion"/>
</dbReference>
<dbReference type="InterPro" id="IPR015712">
    <property type="entry name" value="DNA-dir_RNA_pol_su2"/>
</dbReference>
<evidence type="ECO:0000313" key="15">
    <source>
        <dbReference type="EMBL" id="PCI28767.1"/>
    </source>
</evidence>
<dbReference type="GO" id="GO:0006351">
    <property type="term" value="P:DNA-templated transcription"/>
    <property type="evidence" value="ECO:0007669"/>
    <property type="project" value="UniProtKB-UniRule"/>
</dbReference>
<comment type="function">
    <text evidence="6 8">DNA-dependent RNA polymerase catalyzes the transcription of DNA into RNA using the four ribonucleoside triphosphates as substrates.</text>
</comment>
<evidence type="ECO:0000256" key="2">
    <source>
        <dbReference type="ARBA" id="ARBA00022679"/>
    </source>
</evidence>
<dbReference type="InterPro" id="IPR007645">
    <property type="entry name" value="RNA_pol_Rpb2_3"/>
</dbReference>
<dbReference type="InterPro" id="IPR007641">
    <property type="entry name" value="RNA_pol_Rpb2_7"/>
</dbReference>
<dbReference type="PANTHER" id="PTHR20856">
    <property type="entry name" value="DNA-DIRECTED RNA POLYMERASE I SUBUNIT 2"/>
    <property type="match status" value="1"/>
</dbReference>
<dbReference type="FunFam" id="3.90.1800.10:FF:000001">
    <property type="entry name" value="DNA-directed RNA polymerase subunit beta"/>
    <property type="match status" value="1"/>
</dbReference>
<dbReference type="Gene3D" id="3.90.1100.10">
    <property type="match status" value="2"/>
</dbReference>
<dbReference type="Gene3D" id="3.90.1800.10">
    <property type="entry name" value="RNA polymerase alpha subunit dimerisation domain"/>
    <property type="match status" value="1"/>
</dbReference>
<dbReference type="Gene3D" id="2.40.50.150">
    <property type="match status" value="1"/>
</dbReference>
<dbReference type="InterPro" id="IPR042107">
    <property type="entry name" value="DNA-dir_RNA_pol_bsu_ext_1_sf"/>
</dbReference>
<evidence type="ECO:0000256" key="1">
    <source>
        <dbReference type="ARBA" id="ARBA00022478"/>
    </source>
</evidence>
<evidence type="ECO:0000259" key="10">
    <source>
        <dbReference type="Pfam" id="PF04560"/>
    </source>
</evidence>
<dbReference type="Pfam" id="PF10385">
    <property type="entry name" value="RNA_pol_Rpb2_45"/>
    <property type="match status" value="1"/>
</dbReference>
<comment type="caution">
    <text evidence="15">The sequence shown here is derived from an EMBL/GenBank/DDBJ whole genome shotgun (WGS) entry which is preliminary data.</text>
</comment>
<dbReference type="GO" id="GO:0000428">
    <property type="term" value="C:DNA-directed RNA polymerase complex"/>
    <property type="evidence" value="ECO:0007669"/>
    <property type="project" value="UniProtKB-KW"/>
</dbReference>
<dbReference type="Proteomes" id="UP000218113">
    <property type="component" value="Unassembled WGS sequence"/>
</dbReference>
<keyword evidence="1 6" id="KW-0240">DNA-directed RNA polymerase</keyword>
<evidence type="ECO:0000259" key="14">
    <source>
        <dbReference type="Pfam" id="PF10385"/>
    </source>
</evidence>
<protein>
    <recommendedName>
        <fullName evidence="6 8">DNA-directed RNA polymerase subunit beta</fullName>
        <shortName evidence="6">RNAP subunit beta</shortName>
        <ecNumber evidence="6 8">2.7.7.6</ecNumber>
    </recommendedName>
    <alternativeName>
        <fullName evidence="6">RNA polymerase subunit beta</fullName>
    </alternativeName>
    <alternativeName>
        <fullName evidence="6">Transcriptase subunit beta</fullName>
    </alternativeName>
</protein>
<evidence type="ECO:0000256" key="7">
    <source>
        <dbReference type="RuleBase" id="RU000434"/>
    </source>
</evidence>
<dbReference type="HAMAP" id="MF_01321">
    <property type="entry name" value="RNApol_bact_RpoB"/>
    <property type="match status" value="1"/>
</dbReference>
<dbReference type="Gene3D" id="2.30.150.10">
    <property type="entry name" value="DNA-directed RNA polymerase, beta subunit, external 1 domain"/>
    <property type="match status" value="1"/>
</dbReference>
<evidence type="ECO:0000259" key="12">
    <source>
        <dbReference type="Pfam" id="PF04563"/>
    </source>
</evidence>
<dbReference type="InterPro" id="IPR014724">
    <property type="entry name" value="RNA_pol_RPB2_OB-fold"/>
</dbReference>
<dbReference type="GO" id="GO:0032549">
    <property type="term" value="F:ribonucleoside binding"/>
    <property type="evidence" value="ECO:0007669"/>
    <property type="project" value="InterPro"/>
</dbReference>
<proteinExistence type="inferred from homology"/>
<reference evidence="16" key="1">
    <citation type="submission" date="2017-08" db="EMBL/GenBank/DDBJ databases">
        <title>A dynamic microbial community with high functional redundancy inhabits the cold, oxic subseafloor aquifer.</title>
        <authorList>
            <person name="Tully B.J."/>
            <person name="Wheat C.G."/>
            <person name="Glazer B.T."/>
            <person name="Huber J.A."/>
        </authorList>
    </citation>
    <scope>NUCLEOTIDE SEQUENCE [LARGE SCALE GENOMIC DNA]</scope>
</reference>
<feature type="domain" description="DNA-directed RNA polymerase subunit 2 hybrid-binding" evidence="9">
    <location>
        <begin position="733"/>
        <end position="1300"/>
    </location>
</feature>
<accession>A0A2A4T702</accession>
<sequence length="1388" mass="156593">MIKHPNIQRPRVNFGKIETILEPPPLLQIQKDSYAWFIQKDIPPEKRDAHGLENVFRSVFPISDFGGTCTLEYVSYRLGDPKYDVVDCRVRGVTYAAPIRVSLRLIIWEKDEKTQQRRIHDIKEQEIYLGEFPLMTETGSFIINGTERVIVSQLHKSSGVFFSHDKGKTHASGKLLYHAGIIPQRGSWVDFEYDAKDLLFVRIDRRRKFPATILLRALGYSAEELLNRFYYTEKIILTGAFDKAEEDRVYSKYFDSQSSQNQRAIDDILHPETGKAIILKGKKISRAAIRKLTDAGVKIIPTNLDDLLGRYSLYEIKGNDGEVIIECNAPITGEILEKLQENRIDEITLLYIGNKTIGTSFRNTLENDKVRTTQEALIEIYKKMKPGDPPTIEVAKNLLNNMFFNPERYDLSNVGRMKLNKKLMRDLDLNHTVLEKEDILAVVEYLLRLKDGAGGIVDDIDHLGNRRVRSVGELLENQIRVGLVRMERAIKERMSLQETETMMLHDIVNSKPVSAAINEFFGSSQLSQFMDQTNPLSEITHKRRLSALGPGGLTRERAGFEVRDVHTSHYGRICPVETPEGPNIGLISSVATYARLNEFGFIETPYRKVNEGKVTDEYEYLSALDEGDNKIAQANVLITEEGILKNDYVMAHTGAGEFKMVAREDIDYMDVSPKQLVSVAASMIPFLEHDDANRALMGSNMQRQAVPVVRPEAPVVGTGMEYQVARDSGSCIIARRGGVVNRIDAERIVVEADVDLSAEQSVVEANVDIYHLRKYQRTNQNTNVNQRPIVAVGDKVTEGQILADGGSCDGGELALGQNILIAFMPWNGYNYEDSILVSEKVLHQDRFTSVHIEELEVLARDTKLGKEMITKDIPNVNEYTLRNLDDSGIIRIGSYVKPGDILVGKTTPKGETQLNPEEKLLRAIFGEKAGDVRDTSLRIPQGIEGVVIDVKVFNRRGVEKDERTKAIEAFTLKKIEADYYDEVRIVKTSLIKKIFPQLTEIALLHDLLNPDTHMLIVPAGETLTEESFSHIPYKAWMDILLSDSDKSMEIQIMLRNAASQLELLANVFDSKKEREFRTDDLQPGVIRAIKVFVAMKRRLSVGDKMAGRHGNKGVISKVVPLEEMPYMEDGSTVDIVLNPLGVPSRMNVGQVLETHLGLAGKRLGAKISDMLDALNPVQKIRDQLIDIYRSDYISEYLNSMEDEEFLKFAGRLRTGINMATPVFDGCEEKDMDRLFKICGIDKTAQMPLWDGRTGEGFDQNITVGYMYMLKLHHLVDDKLHARSIGPYSLVTQQPLGGKAQFGGQRFGEMEVWALEAYGAAYTLRELLTVKSDDVAGRNKIYEAIVKGTHDTKTGIPESFKVLINELKSLCLDFQMIKDKGFFEQDMEV</sequence>
<evidence type="ECO:0000259" key="13">
    <source>
        <dbReference type="Pfam" id="PF04565"/>
    </source>
</evidence>
<feature type="domain" description="RNA polymerase beta subunit protrusion" evidence="12">
    <location>
        <begin position="26"/>
        <end position="514"/>
    </location>
</feature>
<evidence type="ECO:0000256" key="4">
    <source>
        <dbReference type="ARBA" id="ARBA00023163"/>
    </source>
</evidence>
<gene>
    <name evidence="6 15" type="primary">rpoB</name>
    <name evidence="15" type="ORF">COB67_05620</name>
</gene>
<dbReference type="EC" id="2.7.7.6" evidence="6 8"/>
<dbReference type="SUPFAM" id="SSF64484">
    <property type="entry name" value="beta and beta-prime subunits of DNA dependent RNA-polymerase"/>
    <property type="match status" value="1"/>
</dbReference>
<feature type="domain" description="DNA-directed RNA polymerase beta subunit external 1" evidence="14">
    <location>
        <begin position="606"/>
        <end position="672"/>
    </location>
</feature>
<name>A0A2A4T702_9DELT</name>
<dbReference type="InterPro" id="IPR037034">
    <property type="entry name" value="RNA_pol_Rpb2_2_sf"/>
</dbReference>
<dbReference type="NCBIfam" id="NF001616">
    <property type="entry name" value="PRK00405.1"/>
    <property type="match status" value="1"/>
</dbReference>
<dbReference type="NCBIfam" id="TIGR02013">
    <property type="entry name" value="rpoB"/>
    <property type="match status" value="1"/>
</dbReference>
<comment type="similarity">
    <text evidence="6 7">Belongs to the RNA polymerase beta chain family.</text>
</comment>
<dbReference type="Pfam" id="PF04563">
    <property type="entry name" value="RNA_pol_Rpb2_1"/>
    <property type="match status" value="1"/>
</dbReference>
<dbReference type="Pfam" id="PF04561">
    <property type="entry name" value="RNA_pol_Rpb2_2"/>
    <property type="match status" value="2"/>
</dbReference>
<evidence type="ECO:0000259" key="9">
    <source>
        <dbReference type="Pfam" id="PF00562"/>
    </source>
</evidence>
<dbReference type="Pfam" id="PF04565">
    <property type="entry name" value="RNA_pol_Rpb2_3"/>
    <property type="match status" value="1"/>
</dbReference>
<dbReference type="Gene3D" id="2.40.50.100">
    <property type="match status" value="1"/>
</dbReference>
<dbReference type="InterPro" id="IPR007120">
    <property type="entry name" value="DNA-dir_RNAP_su2_dom"/>
</dbReference>
<feature type="domain" description="RNA polymerase Rpb2" evidence="11">
    <location>
        <begin position="175"/>
        <end position="234"/>
    </location>
</feature>
<feature type="domain" description="RNA polymerase Rpb2" evidence="10">
    <location>
        <begin position="1302"/>
        <end position="1377"/>
    </location>
</feature>
<evidence type="ECO:0000256" key="3">
    <source>
        <dbReference type="ARBA" id="ARBA00022695"/>
    </source>
</evidence>
<organism evidence="15 16">
    <name type="scientific">SAR324 cluster bacterium</name>
    <dbReference type="NCBI Taxonomy" id="2024889"/>
    <lineage>
        <taxon>Bacteria</taxon>
        <taxon>Deltaproteobacteria</taxon>
        <taxon>SAR324 cluster</taxon>
    </lineage>
</organism>
<dbReference type="InterPro" id="IPR007121">
    <property type="entry name" value="RNA_pol_bsu_CS"/>
</dbReference>
<dbReference type="Pfam" id="PF04560">
    <property type="entry name" value="RNA_pol_Rpb2_7"/>
    <property type="match status" value="1"/>
</dbReference>
<dbReference type="InterPro" id="IPR007642">
    <property type="entry name" value="RNA_pol_Rpb2_2"/>
</dbReference>
<dbReference type="Gene3D" id="2.40.270.10">
    <property type="entry name" value="DNA-directed RNA polymerase, subunit 2, domain 6"/>
    <property type="match status" value="1"/>
</dbReference>
<evidence type="ECO:0000256" key="8">
    <source>
        <dbReference type="RuleBase" id="RU363031"/>
    </source>
</evidence>
<keyword evidence="4 6" id="KW-0804">Transcription</keyword>
<comment type="subunit">
    <text evidence="6 8">The RNAP catalytic core consists of 2 alpha, 1 beta, 1 beta' and 1 omega subunit. When a sigma factor is associated with the core the holoenzyme is formed, which can initiate transcription.</text>
</comment>
<dbReference type="CDD" id="cd00653">
    <property type="entry name" value="RNA_pol_B_RPB2"/>
    <property type="match status" value="1"/>
</dbReference>
<evidence type="ECO:0000313" key="16">
    <source>
        <dbReference type="Proteomes" id="UP000218113"/>
    </source>
</evidence>
<evidence type="ECO:0000256" key="5">
    <source>
        <dbReference type="ARBA" id="ARBA00048552"/>
    </source>
</evidence>
<evidence type="ECO:0000256" key="6">
    <source>
        <dbReference type="HAMAP-Rule" id="MF_01321"/>
    </source>
</evidence>
<dbReference type="Gene3D" id="3.90.1110.10">
    <property type="entry name" value="RNA polymerase Rpb2, domain 2"/>
    <property type="match status" value="1"/>
</dbReference>
<dbReference type="GO" id="GO:0003899">
    <property type="term" value="F:DNA-directed RNA polymerase activity"/>
    <property type="evidence" value="ECO:0007669"/>
    <property type="project" value="UniProtKB-UniRule"/>
</dbReference>
<feature type="domain" description="RNA polymerase Rpb2" evidence="11">
    <location>
        <begin position="359"/>
        <end position="469"/>
    </location>
</feature>
<dbReference type="GO" id="GO:0003677">
    <property type="term" value="F:DNA binding"/>
    <property type="evidence" value="ECO:0007669"/>
    <property type="project" value="UniProtKB-UniRule"/>
</dbReference>
<dbReference type="PROSITE" id="PS01166">
    <property type="entry name" value="RNA_POL_BETA"/>
    <property type="match status" value="1"/>
</dbReference>
<dbReference type="Pfam" id="PF00562">
    <property type="entry name" value="RNA_pol_Rpb2_6"/>
    <property type="match status" value="1"/>
</dbReference>
<feature type="domain" description="RNA polymerase Rpb2" evidence="13">
    <location>
        <begin position="528"/>
        <end position="595"/>
    </location>
</feature>
<evidence type="ECO:0000259" key="11">
    <source>
        <dbReference type="Pfam" id="PF04561"/>
    </source>
</evidence>
<dbReference type="InterPro" id="IPR037033">
    <property type="entry name" value="DNA-dir_RNAP_su2_hyb_sf"/>
</dbReference>
<dbReference type="EMBL" id="NVSR01000026">
    <property type="protein sequence ID" value="PCI28767.1"/>
    <property type="molecule type" value="Genomic_DNA"/>
</dbReference>
<dbReference type="InterPro" id="IPR010243">
    <property type="entry name" value="RNA_pol_bsu_bac"/>
</dbReference>
<dbReference type="InterPro" id="IPR019462">
    <property type="entry name" value="DNA-dir_RNA_pol_bsu_external_1"/>
</dbReference>
<comment type="catalytic activity">
    <reaction evidence="5 6 8">
        <text>RNA(n) + a ribonucleoside 5'-triphosphate = RNA(n+1) + diphosphate</text>
        <dbReference type="Rhea" id="RHEA:21248"/>
        <dbReference type="Rhea" id="RHEA-COMP:14527"/>
        <dbReference type="Rhea" id="RHEA-COMP:17342"/>
        <dbReference type="ChEBI" id="CHEBI:33019"/>
        <dbReference type="ChEBI" id="CHEBI:61557"/>
        <dbReference type="ChEBI" id="CHEBI:140395"/>
        <dbReference type="EC" id="2.7.7.6"/>
    </reaction>
</comment>